<feature type="transmembrane region" description="Helical" evidence="8">
    <location>
        <begin position="237"/>
        <end position="255"/>
    </location>
</feature>
<feature type="domain" description="EamA" evidence="9">
    <location>
        <begin position="3"/>
        <end position="138"/>
    </location>
</feature>
<evidence type="ECO:0000259" key="9">
    <source>
        <dbReference type="Pfam" id="PF00892"/>
    </source>
</evidence>
<evidence type="ECO:0000313" key="11">
    <source>
        <dbReference type="Proteomes" id="UP000614469"/>
    </source>
</evidence>
<dbReference type="Pfam" id="PF00892">
    <property type="entry name" value="EamA"/>
    <property type="match status" value="2"/>
</dbReference>
<dbReference type="InterPro" id="IPR037185">
    <property type="entry name" value="EmrE-like"/>
</dbReference>
<dbReference type="NCBIfam" id="TIGR00688">
    <property type="entry name" value="rarD"/>
    <property type="match status" value="1"/>
</dbReference>
<keyword evidence="3" id="KW-0813">Transport</keyword>
<reference evidence="10 11" key="1">
    <citation type="submission" date="2020-08" db="EMBL/GenBank/DDBJ databases">
        <title>Bridging the membrane lipid divide: bacteria of the FCB group superphylum have the potential to synthesize archaeal ether lipids.</title>
        <authorList>
            <person name="Villanueva L."/>
            <person name="Von Meijenfeldt F.A.B."/>
            <person name="Westbye A.B."/>
            <person name="Yadav S."/>
            <person name="Hopmans E.C."/>
            <person name="Dutilh B.E."/>
            <person name="Sinninghe Damste J.S."/>
        </authorList>
    </citation>
    <scope>NUCLEOTIDE SEQUENCE [LARGE SCALE GENOMIC DNA]</scope>
    <source>
        <strain evidence="10">NIOZ-UU36</strain>
    </source>
</reference>
<evidence type="ECO:0000313" key="10">
    <source>
        <dbReference type="EMBL" id="MBC8335542.1"/>
    </source>
</evidence>
<proteinExistence type="inferred from homology"/>
<dbReference type="AlphaFoldDB" id="A0A8J6NLC4"/>
<name>A0A8J6NLC4_9CHLR</name>
<feature type="transmembrane region" description="Helical" evidence="8">
    <location>
        <begin position="261"/>
        <end position="278"/>
    </location>
</feature>
<dbReference type="InterPro" id="IPR000620">
    <property type="entry name" value="EamA_dom"/>
</dbReference>
<feature type="transmembrane region" description="Helical" evidence="8">
    <location>
        <begin position="208"/>
        <end position="225"/>
    </location>
</feature>
<dbReference type="PANTHER" id="PTHR22911">
    <property type="entry name" value="ACYL-MALONYL CONDENSING ENZYME-RELATED"/>
    <property type="match status" value="1"/>
</dbReference>
<evidence type="ECO:0000256" key="6">
    <source>
        <dbReference type="ARBA" id="ARBA00022989"/>
    </source>
</evidence>
<evidence type="ECO:0000256" key="1">
    <source>
        <dbReference type="ARBA" id="ARBA00004651"/>
    </source>
</evidence>
<protein>
    <submittedName>
        <fullName evidence="10">EamA family transporter RarD</fullName>
    </submittedName>
</protein>
<dbReference type="Proteomes" id="UP000614469">
    <property type="component" value="Unassembled WGS sequence"/>
</dbReference>
<comment type="similarity">
    <text evidence="2">Belongs to the EamA transporter family.</text>
</comment>
<dbReference type="EMBL" id="JACNJN010000113">
    <property type="protein sequence ID" value="MBC8335542.1"/>
    <property type="molecule type" value="Genomic_DNA"/>
</dbReference>
<comment type="subcellular location">
    <subcellularLocation>
        <location evidence="1">Cell membrane</location>
        <topology evidence="1">Multi-pass membrane protein</topology>
    </subcellularLocation>
</comment>
<feature type="transmembrane region" description="Helical" evidence="8">
    <location>
        <begin position="168"/>
        <end position="188"/>
    </location>
</feature>
<dbReference type="SUPFAM" id="SSF103481">
    <property type="entry name" value="Multidrug resistance efflux transporter EmrE"/>
    <property type="match status" value="2"/>
</dbReference>
<feature type="transmembrane region" description="Helical" evidence="8">
    <location>
        <begin position="145"/>
        <end position="161"/>
    </location>
</feature>
<dbReference type="PANTHER" id="PTHR22911:SF137">
    <property type="entry name" value="SOLUTE CARRIER FAMILY 35 MEMBER G2-RELATED"/>
    <property type="match status" value="1"/>
</dbReference>
<feature type="domain" description="EamA" evidence="9">
    <location>
        <begin position="147"/>
        <end position="277"/>
    </location>
</feature>
<feature type="transmembrane region" description="Helical" evidence="8">
    <location>
        <begin position="98"/>
        <end position="115"/>
    </location>
</feature>
<feature type="transmembrane region" description="Helical" evidence="8">
    <location>
        <begin position="34"/>
        <end position="52"/>
    </location>
</feature>
<accession>A0A8J6NLC4</accession>
<evidence type="ECO:0000256" key="7">
    <source>
        <dbReference type="ARBA" id="ARBA00023136"/>
    </source>
</evidence>
<dbReference type="GO" id="GO:0005886">
    <property type="term" value="C:plasma membrane"/>
    <property type="evidence" value="ECO:0007669"/>
    <property type="project" value="UniProtKB-SubCell"/>
</dbReference>
<comment type="caution">
    <text evidence="10">The sequence shown here is derived from an EMBL/GenBank/DDBJ whole genome shotgun (WGS) entry which is preliminary data.</text>
</comment>
<keyword evidence="6 8" id="KW-1133">Transmembrane helix</keyword>
<evidence type="ECO:0000256" key="2">
    <source>
        <dbReference type="ARBA" id="ARBA00007362"/>
    </source>
</evidence>
<feature type="transmembrane region" description="Helical" evidence="8">
    <location>
        <begin position="122"/>
        <end position="139"/>
    </location>
</feature>
<feature type="transmembrane region" description="Helical" evidence="8">
    <location>
        <begin position="73"/>
        <end position="92"/>
    </location>
</feature>
<feature type="transmembrane region" description="Helical" evidence="8">
    <location>
        <begin position="5"/>
        <end position="22"/>
    </location>
</feature>
<evidence type="ECO:0000256" key="3">
    <source>
        <dbReference type="ARBA" id="ARBA00022448"/>
    </source>
</evidence>
<gene>
    <name evidence="10" type="primary">rarD</name>
    <name evidence="10" type="ORF">H8E29_09770</name>
</gene>
<evidence type="ECO:0000256" key="5">
    <source>
        <dbReference type="ARBA" id="ARBA00022692"/>
    </source>
</evidence>
<evidence type="ECO:0000256" key="8">
    <source>
        <dbReference type="SAM" id="Phobius"/>
    </source>
</evidence>
<evidence type="ECO:0000256" key="4">
    <source>
        <dbReference type="ARBA" id="ARBA00022475"/>
    </source>
</evidence>
<dbReference type="InterPro" id="IPR004626">
    <property type="entry name" value="RarD"/>
</dbReference>
<keyword evidence="7 8" id="KW-0472">Membrane</keyword>
<keyword evidence="4" id="KW-1003">Cell membrane</keyword>
<organism evidence="10 11">
    <name type="scientific">Candidatus Desulfolinea nitratireducens</name>
    <dbReference type="NCBI Taxonomy" id="2841698"/>
    <lineage>
        <taxon>Bacteria</taxon>
        <taxon>Bacillati</taxon>
        <taxon>Chloroflexota</taxon>
        <taxon>Anaerolineae</taxon>
        <taxon>Anaerolineales</taxon>
        <taxon>Anaerolineales incertae sedis</taxon>
        <taxon>Candidatus Desulfolinea</taxon>
    </lineage>
</organism>
<keyword evidence="5 8" id="KW-0812">Transmembrane</keyword>
<sequence>MNSGILYALATYILWGFFPIYWKQLHHISAAQLIGHRILWAFIMLVLVLVTTRQWGKFREKLNVTILKSHGPAAILLGVNWLTYVWAINHNYIIESSLGYFINPLFSVLLGMIFLKERLRPMQWIPLGLATFGVFYLTFLYGRLPWIAIILAFTFGLYGLLKKESTLGSLYGLTFETGIMLLPALGYLLYEINRGNGVFGQISATTDWLLIGAGAVTAIPLLLFAKAAQRISLTMIGLMQYIAPTMQFLIGVLLYKEEFTSSQAIGFGIIWFALFFFWGEGWWVRRHKAIGSPLKASG</sequence>